<feature type="non-terminal residue" evidence="2">
    <location>
        <position position="736"/>
    </location>
</feature>
<protein>
    <submittedName>
        <fullName evidence="2">18723_t:CDS:1</fullName>
    </submittedName>
</protein>
<organism evidence="2 3">
    <name type="scientific">Funneliformis geosporum</name>
    <dbReference type="NCBI Taxonomy" id="1117311"/>
    <lineage>
        <taxon>Eukaryota</taxon>
        <taxon>Fungi</taxon>
        <taxon>Fungi incertae sedis</taxon>
        <taxon>Mucoromycota</taxon>
        <taxon>Glomeromycotina</taxon>
        <taxon>Glomeromycetes</taxon>
        <taxon>Glomerales</taxon>
        <taxon>Glomeraceae</taxon>
        <taxon>Funneliformis</taxon>
    </lineage>
</organism>
<evidence type="ECO:0000313" key="2">
    <source>
        <dbReference type="EMBL" id="CAI2190815.1"/>
    </source>
</evidence>
<comment type="caution">
    <text evidence="2">The sequence shown here is derived from an EMBL/GenBank/DDBJ whole genome shotgun (WGS) entry which is preliminary data.</text>
</comment>
<accession>A0A9W4WWG0</accession>
<feature type="region of interest" description="Disordered" evidence="1">
    <location>
        <begin position="323"/>
        <end position="366"/>
    </location>
</feature>
<keyword evidence="3" id="KW-1185">Reference proteome</keyword>
<evidence type="ECO:0000256" key="1">
    <source>
        <dbReference type="SAM" id="MobiDB-lite"/>
    </source>
</evidence>
<proteinExistence type="predicted"/>
<dbReference type="AlphaFoldDB" id="A0A9W4WWG0"/>
<evidence type="ECO:0000313" key="3">
    <source>
        <dbReference type="Proteomes" id="UP001153678"/>
    </source>
</evidence>
<dbReference type="EMBL" id="CAMKVN010006868">
    <property type="protein sequence ID" value="CAI2190815.1"/>
    <property type="molecule type" value="Genomic_DNA"/>
</dbReference>
<name>A0A9W4WWG0_9GLOM</name>
<reference evidence="2" key="1">
    <citation type="submission" date="2022-08" db="EMBL/GenBank/DDBJ databases">
        <authorList>
            <person name="Kallberg Y."/>
            <person name="Tangrot J."/>
            <person name="Rosling A."/>
        </authorList>
    </citation>
    <scope>NUCLEOTIDE SEQUENCE</scope>
    <source>
        <strain evidence="2">Wild A</strain>
    </source>
</reference>
<feature type="region of interest" description="Disordered" evidence="1">
    <location>
        <begin position="190"/>
        <end position="211"/>
    </location>
</feature>
<gene>
    <name evidence="2" type="ORF">FWILDA_LOCUS14764</name>
</gene>
<dbReference type="Proteomes" id="UP001153678">
    <property type="component" value="Unassembled WGS sequence"/>
</dbReference>
<sequence length="736" mass="85472">EHCPPRGYNFVKWAHDWSLPIKPYEAPTSIKCMPLLNQNLFREIRKLKGQGGGSNSDGNDDDEILTCDIAHRKIEESKTGKLEVEETIAEFGKVVDDFSKLVRSDYFLSDEDKKKAIELEGELKKKEEEFKLLGVELEKKTEEVRKLRENAEGEFFQTVADRLKLTEPQEELLEKEKIIIELQRQIQELKEQKDARNAEKDRRERRLQEKLDGLQEDFDNYKKDLELNEEEQKVKDDNCRIDNLENTLKTDRERIDELDISNLEDRINGLNRELKRKDEESDELRKELVLLRGGGAGGSEKRLREDKERLEGELRAEKEAKIRCQKDTDSAEKAKRDKDEELRNMTDRYNAEKENQRRRTEKEASDKLIDLKKASASESKTINDMIKLLNKVKADIDTIGAPFKTFGHLATAGVFQPKDTGLEADFIFNWQADEEYGKYSLYSDPKITKLFAYAYKDTPITGYSSDGKPAELGRLGHNIETKVKYSPYGSRLEFGNSFSAKKVLENQKEIKNASDFYQQAPFLTIAEDLLKLIKENKVEKLIFLSAYDKRKFTNVIDDNPNICKSVIENISSPTNEKEQEIKKRLAELLECELCLQNSPHQVKRKTLAGFYIPYAIINKEEPKIPIWLEEGKFKSSCRFCYQDLDIKEISGYEMMDDGVEVYDVVCQKKKCIEACDNFRTVSYVREMDCSSEGKYWETTDDELNKYRPTNHATECECNNCGEAIGDREFYYRGRGH</sequence>